<feature type="transmembrane region" description="Helical" evidence="7">
    <location>
        <begin position="54"/>
        <end position="75"/>
    </location>
</feature>
<feature type="transmembrane region" description="Helical" evidence="7">
    <location>
        <begin position="208"/>
        <end position="227"/>
    </location>
</feature>
<feature type="transmembrane region" description="Helical" evidence="7">
    <location>
        <begin position="82"/>
        <end position="101"/>
    </location>
</feature>
<dbReference type="PROSITE" id="PS50850">
    <property type="entry name" value="MFS"/>
    <property type="match status" value="1"/>
</dbReference>
<evidence type="ECO:0000256" key="2">
    <source>
        <dbReference type="ARBA" id="ARBA00022448"/>
    </source>
</evidence>
<keyword evidence="2" id="KW-0813">Transport</keyword>
<keyword evidence="4 7" id="KW-0812">Transmembrane</keyword>
<dbReference type="InterPro" id="IPR011701">
    <property type="entry name" value="MFS"/>
</dbReference>
<dbReference type="InterPro" id="IPR047200">
    <property type="entry name" value="MFS_YcaD-like"/>
</dbReference>
<feature type="transmembrane region" description="Helical" evidence="7">
    <location>
        <begin position="247"/>
        <end position="265"/>
    </location>
</feature>
<accession>A0AAD1KDN6</accession>
<name>A0AAD1KDN6_9GAMM</name>
<proteinExistence type="predicted"/>
<feature type="domain" description="Major facilitator superfamily (MFS) profile" evidence="8">
    <location>
        <begin position="208"/>
        <end position="392"/>
    </location>
</feature>
<feature type="transmembrane region" description="Helical" evidence="7">
    <location>
        <begin position="329"/>
        <end position="354"/>
    </location>
</feature>
<dbReference type="EMBL" id="AP024613">
    <property type="protein sequence ID" value="BCV47068.1"/>
    <property type="molecule type" value="Genomic_DNA"/>
</dbReference>
<evidence type="ECO:0000256" key="6">
    <source>
        <dbReference type="ARBA" id="ARBA00023136"/>
    </source>
</evidence>
<evidence type="ECO:0000313" key="9">
    <source>
        <dbReference type="EMBL" id="BCV47068.1"/>
    </source>
</evidence>
<dbReference type="GO" id="GO:0022857">
    <property type="term" value="F:transmembrane transporter activity"/>
    <property type="evidence" value="ECO:0007669"/>
    <property type="project" value="InterPro"/>
</dbReference>
<dbReference type="PANTHER" id="PTHR23521">
    <property type="entry name" value="TRANSPORTER MFS SUPERFAMILY"/>
    <property type="match status" value="1"/>
</dbReference>
<dbReference type="Proteomes" id="UP000825078">
    <property type="component" value="Chromosome"/>
</dbReference>
<feature type="transmembrane region" description="Helical" evidence="7">
    <location>
        <begin position="272"/>
        <end position="291"/>
    </location>
</feature>
<feature type="transmembrane region" description="Helical" evidence="7">
    <location>
        <begin position="297"/>
        <end position="317"/>
    </location>
</feature>
<dbReference type="Pfam" id="PF07690">
    <property type="entry name" value="MFS_1"/>
    <property type="match status" value="1"/>
</dbReference>
<keyword evidence="3" id="KW-1003">Cell membrane</keyword>
<evidence type="ECO:0000256" key="5">
    <source>
        <dbReference type="ARBA" id="ARBA00022989"/>
    </source>
</evidence>
<feature type="transmembrane region" description="Helical" evidence="7">
    <location>
        <begin position="107"/>
        <end position="129"/>
    </location>
</feature>
<evidence type="ECO:0000313" key="10">
    <source>
        <dbReference type="Proteomes" id="UP000825078"/>
    </source>
</evidence>
<comment type="subcellular location">
    <subcellularLocation>
        <location evidence="1">Cell membrane</location>
        <topology evidence="1">Multi-pass membrane protein</topology>
    </subcellularLocation>
</comment>
<feature type="transmembrane region" description="Helical" evidence="7">
    <location>
        <begin position="167"/>
        <end position="187"/>
    </location>
</feature>
<feature type="transmembrane region" description="Helical" evidence="7">
    <location>
        <begin position="141"/>
        <end position="161"/>
    </location>
</feature>
<dbReference type="CDD" id="cd17477">
    <property type="entry name" value="MFS_YcaD_like"/>
    <property type="match status" value="1"/>
</dbReference>
<protein>
    <submittedName>
        <fullName evidence="9">MFS transporter</fullName>
    </submittedName>
</protein>
<reference evidence="9" key="1">
    <citation type="submission" date="2021-05" db="EMBL/GenBank/DDBJ databases">
        <title>Molecular characterization for Shewanella algae harboring chromosomal blaOXA-55-like strains isolated from clinical and environment sample.</title>
        <authorList>
            <person name="Ohama Y."/>
            <person name="Aoki K."/>
            <person name="Harada S."/>
            <person name="Moriya K."/>
            <person name="Ishii Y."/>
            <person name="Tateda K."/>
        </authorList>
    </citation>
    <scope>NUCLEOTIDE SEQUENCE</scope>
    <source>
        <strain evidence="9">TUM17379</strain>
    </source>
</reference>
<feature type="transmembrane region" description="Helical" evidence="7">
    <location>
        <begin position="21"/>
        <end position="42"/>
    </location>
</feature>
<dbReference type="SUPFAM" id="SSF103473">
    <property type="entry name" value="MFS general substrate transporter"/>
    <property type="match status" value="1"/>
</dbReference>
<keyword evidence="6 7" id="KW-0472">Membrane</keyword>
<dbReference type="InterPro" id="IPR020846">
    <property type="entry name" value="MFS_dom"/>
</dbReference>
<dbReference type="AlphaFoldDB" id="A0AAD1KDN6"/>
<evidence type="ECO:0000259" key="8">
    <source>
        <dbReference type="PROSITE" id="PS50850"/>
    </source>
</evidence>
<feature type="transmembrane region" description="Helical" evidence="7">
    <location>
        <begin position="360"/>
        <end position="377"/>
    </location>
</feature>
<evidence type="ECO:0000256" key="3">
    <source>
        <dbReference type="ARBA" id="ARBA00022475"/>
    </source>
</evidence>
<sequence length="392" mass="41445">MESELSQPHATAHNNSAWVPVAGLTLFALASGYHMSLLPLALDGFGLATDLAAWLASIFYFGLLLGATCISPVVARLGHRGAFILFLLLLAATVAGMPLVVNGQFWLAARFIAGIAVAGIFVVVESWLLIADTAKQRAKRLGFYTGSLYGGNALGQLGVGQLGVDGAMPHILVAIVLVLAVLPPLLAKRCQPQKIQHQKISFKEVRHVSRPAIMGCLVAGLVLGPIYGLMPVFLSEQTGDHQLTGKLMAIVILGAMLVQPLVSWLSPRFSKTLLMAFFCLLGAAGVVGILLSHSTLVMGFNLLLLGAAAFALYPIAITLACDSLDSSKIVAATELMLLSYSVGSVIGPLVANGFQQQQGLPMYLGLCLTTTCIYMLLSSVRPTRGRMPALRP</sequence>
<evidence type="ECO:0000256" key="1">
    <source>
        <dbReference type="ARBA" id="ARBA00004651"/>
    </source>
</evidence>
<dbReference type="InterPro" id="IPR036259">
    <property type="entry name" value="MFS_trans_sf"/>
</dbReference>
<dbReference type="PANTHER" id="PTHR23521:SF2">
    <property type="entry name" value="TRANSPORTER MFS SUPERFAMILY"/>
    <property type="match status" value="1"/>
</dbReference>
<keyword evidence="5 7" id="KW-1133">Transmembrane helix</keyword>
<organism evidence="9 10">
    <name type="scientific">Shewanella algae</name>
    <dbReference type="NCBI Taxonomy" id="38313"/>
    <lineage>
        <taxon>Bacteria</taxon>
        <taxon>Pseudomonadati</taxon>
        <taxon>Pseudomonadota</taxon>
        <taxon>Gammaproteobacteria</taxon>
        <taxon>Alteromonadales</taxon>
        <taxon>Shewanellaceae</taxon>
        <taxon>Shewanella</taxon>
    </lineage>
</organism>
<evidence type="ECO:0000256" key="7">
    <source>
        <dbReference type="SAM" id="Phobius"/>
    </source>
</evidence>
<evidence type="ECO:0000256" key="4">
    <source>
        <dbReference type="ARBA" id="ARBA00022692"/>
    </source>
</evidence>
<gene>
    <name evidence="9" type="ORF">TUM17379_40860</name>
</gene>
<dbReference type="GO" id="GO:0005886">
    <property type="term" value="C:plasma membrane"/>
    <property type="evidence" value="ECO:0007669"/>
    <property type="project" value="UniProtKB-SubCell"/>
</dbReference>
<dbReference type="Gene3D" id="1.20.1250.20">
    <property type="entry name" value="MFS general substrate transporter like domains"/>
    <property type="match status" value="1"/>
</dbReference>